<protein>
    <recommendedName>
        <fullName evidence="4">2-phytyl-1,4-beta-naphthoquinone methyltransferase, chloroplastic</fullName>
        <ecNumber evidence="4">2.1.1.329</ecNumber>
    </recommendedName>
    <alternativeName>
        <fullName evidence="4">Demethylphylloquinone methyltransferase</fullName>
    </alternativeName>
    <alternativeName>
        <fullName evidence="4">Menaquinone biosynthesis methyltransferase ubiE-like protein</fullName>
    </alternativeName>
</protein>
<dbReference type="PANTHER" id="PTHR43591">
    <property type="entry name" value="METHYLTRANSFERASE"/>
    <property type="match status" value="1"/>
</dbReference>
<keyword evidence="6" id="KW-1185">Reference proteome</keyword>
<dbReference type="GO" id="GO:0009507">
    <property type="term" value="C:chloroplast"/>
    <property type="evidence" value="ECO:0007669"/>
    <property type="project" value="UniProtKB-SubCell"/>
</dbReference>
<keyword evidence="1 4" id="KW-0489">Methyltransferase</keyword>
<dbReference type="Pfam" id="PF01209">
    <property type="entry name" value="Ubie_methyltran"/>
    <property type="match status" value="1"/>
</dbReference>
<dbReference type="EC" id="2.1.1.329" evidence="4"/>
<dbReference type="InterPro" id="IPR029063">
    <property type="entry name" value="SAM-dependent_MTases_sf"/>
</dbReference>
<dbReference type="CDD" id="cd02440">
    <property type="entry name" value="AdoMet_MTases"/>
    <property type="match status" value="1"/>
</dbReference>
<evidence type="ECO:0000256" key="4">
    <source>
        <dbReference type="HAMAP-Rule" id="MF_03192"/>
    </source>
</evidence>
<dbReference type="SUPFAM" id="SSF53335">
    <property type="entry name" value="S-adenosyl-L-methionine-dependent methyltransferases"/>
    <property type="match status" value="1"/>
</dbReference>
<dbReference type="InterPro" id="IPR004033">
    <property type="entry name" value="UbiE/COQ5_MeTrFase"/>
</dbReference>
<name>A0A8X8X6W7_SALSN</name>
<comment type="similarity">
    <text evidence="4">Belongs to the class I-like SAM-binding methyltransferase superfamily. MenG/UbiE family.</text>
</comment>
<keyword evidence="2 4" id="KW-0808">Transferase</keyword>
<comment type="catalytic activity">
    <reaction evidence="4">
        <text>demethylphylloquinol + S-adenosyl-L-methionine = phylloquinol + S-adenosyl-L-homocysteine + H(+)</text>
        <dbReference type="Rhea" id="RHEA:40551"/>
        <dbReference type="ChEBI" id="CHEBI:15378"/>
        <dbReference type="ChEBI" id="CHEBI:28433"/>
        <dbReference type="ChEBI" id="CHEBI:57856"/>
        <dbReference type="ChEBI" id="CHEBI:59789"/>
        <dbReference type="ChEBI" id="CHEBI:87844"/>
        <dbReference type="EC" id="2.1.1.329"/>
    </reaction>
</comment>
<dbReference type="GO" id="GO:0052624">
    <property type="term" value="F:2-phytyl-1,4-naphthoquinone methyltransferase activity"/>
    <property type="evidence" value="ECO:0007669"/>
    <property type="project" value="UniProtKB-UniRule"/>
</dbReference>
<dbReference type="HAMAP" id="MF_01982">
    <property type="entry name" value="MenG_phylloquinone_subfam"/>
    <property type="match status" value="1"/>
</dbReference>
<dbReference type="PANTHER" id="PTHR43591:SF24">
    <property type="entry name" value="2-METHOXY-6-POLYPRENYL-1,4-BENZOQUINOL METHYLASE, MITOCHONDRIAL"/>
    <property type="match status" value="1"/>
</dbReference>
<dbReference type="InterPro" id="IPR032904">
    <property type="entry name" value="MenG"/>
</dbReference>
<dbReference type="Proteomes" id="UP000298416">
    <property type="component" value="Unassembled WGS sequence"/>
</dbReference>
<evidence type="ECO:0000256" key="1">
    <source>
        <dbReference type="ARBA" id="ARBA00022603"/>
    </source>
</evidence>
<keyword evidence="3 4" id="KW-0949">S-adenosyl-L-methionine</keyword>
<keyword evidence="4" id="KW-0934">Plastid</keyword>
<dbReference type="NCBIfam" id="NF001244">
    <property type="entry name" value="PRK00216.1-5"/>
    <property type="match status" value="1"/>
</dbReference>
<evidence type="ECO:0000256" key="3">
    <source>
        <dbReference type="ARBA" id="ARBA00022691"/>
    </source>
</evidence>
<comment type="subcellular location">
    <subcellularLocation>
        <location evidence="4">Plastid</location>
        <location evidence="4">Chloroplast</location>
    </subcellularLocation>
</comment>
<dbReference type="GO" id="GO:0032259">
    <property type="term" value="P:methylation"/>
    <property type="evidence" value="ECO:0007669"/>
    <property type="project" value="UniProtKB-KW"/>
</dbReference>
<evidence type="ECO:0000313" key="5">
    <source>
        <dbReference type="EMBL" id="KAG6407920.1"/>
    </source>
</evidence>
<reference evidence="5" key="2">
    <citation type="submission" date="2020-08" db="EMBL/GenBank/DDBJ databases">
        <title>Plant Genome Project.</title>
        <authorList>
            <person name="Zhang R.-G."/>
        </authorList>
    </citation>
    <scope>NUCLEOTIDE SEQUENCE</scope>
    <source>
        <strain evidence="5">Huo1</strain>
        <tissue evidence="5">Leaf</tissue>
    </source>
</reference>
<dbReference type="EMBL" id="PNBA02000011">
    <property type="protein sequence ID" value="KAG6407920.1"/>
    <property type="molecule type" value="Genomic_DNA"/>
</dbReference>
<proteinExistence type="inferred from homology"/>
<dbReference type="PROSITE" id="PS51608">
    <property type="entry name" value="SAM_MT_UBIE"/>
    <property type="match status" value="1"/>
</dbReference>
<gene>
    <name evidence="4" type="primary">MENG</name>
    <name evidence="5" type="ORF">SASPL_130920</name>
</gene>
<evidence type="ECO:0000313" key="6">
    <source>
        <dbReference type="Proteomes" id="UP000298416"/>
    </source>
</evidence>
<evidence type="ECO:0000256" key="2">
    <source>
        <dbReference type="ARBA" id="ARBA00022679"/>
    </source>
</evidence>
<reference evidence="5" key="1">
    <citation type="submission" date="2018-01" db="EMBL/GenBank/DDBJ databases">
        <authorList>
            <person name="Mao J.F."/>
        </authorList>
    </citation>
    <scope>NUCLEOTIDE SEQUENCE</scope>
    <source>
        <strain evidence="5">Huo1</strain>
        <tissue evidence="5">Leaf</tissue>
    </source>
</reference>
<comment type="function">
    <text evidence="4">Involved in the biosynthesis of phylloquinone (vitamin K1). Methyltransferase required for the conversion of 2-phytyl-1,4-beta-naphthoquinol to phylloquinol.</text>
</comment>
<dbReference type="GO" id="GO:0042372">
    <property type="term" value="P:phylloquinone biosynthetic process"/>
    <property type="evidence" value="ECO:0007669"/>
    <property type="project" value="UniProtKB-UniRule"/>
</dbReference>
<dbReference type="Gene3D" id="3.40.50.150">
    <property type="entry name" value="Vaccinia Virus protein VP39"/>
    <property type="match status" value="1"/>
</dbReference>
<dbReference type="AlphaFoldDB" id="A0A8X8X6W7"/>
<comment type="caution">
    <text evidence="5">The sequence shown here is derived from an EMBL/GenBank/DDBJ whole genome shotgun (WGS) entry which is preliminary data.</text>
</comment>
<dbReference type="HAMAP" id="MF_01813">
    <property type="entry name" value="MenG_UbiE_methyltr"/>
    <property type="match status" value="1"/>
</dbReference>
<organism evidence="5">
    <name type="scientific">Salvia splendens</name>
    <name type="common">Scarlet sage</name>
    <dbReference type="NCBI Taxonomy" id="180675"/>
    <lineage>
        <taxon>Eukaryota</taxon>
        <taxon>Viridiplantae</taxon>
        <taxon>Streptophyta</taxon>
        <taxon>Embryophyta</taxon>
        <taxon>Tracheophyta</taxon>
        <taxon>Spermatophyta</taxon>
        <taxon>Magnoliopsida</taxon>
        <taxon>eudicotyledons</taxon>
        <taxon>Gunneridae</taxon>
        <taxon>Pentapetalae</taxon>
        <taxon>asterids</taxon>
        <taxon>lamiids</taxon>
        <taxon>Lamiales</taxon>
        <taxon>Lamiaceae</taxon>
        <taxon>Nepetoideae</taxon>
        <taxon>Mentheae</taxon>
        <taxon>Salviinae</taxon>
        <taxon>Salvia</taxon>
        <taxon>Salvia subgen. Calosphace</taxon>
        <taxon>core Calosphace</taxon>
    </lineage>
</organism>
<sequence>MATTLQFALPSIAGRRRRPDSRSINRPVRCAADRQALFNRIAPVYDNLNDLFSLGRHRVWKRMTVSWSGVKEGDTVLDVCCGSGDLAFLLSEKVGITGKLRFEGVIAMKFDQTDSYLTEALCLELVEFWQDLRVIALDFSREQLQIAASRQSERSKACYKNIEWIEGDAVELPFSKSSFDAATIGYGLRNIVDRRKAMEEMYKVLKPGSKVSILDFNKSTSSLNSSIQDWMIDYIVVPIASGYGLANEYHYLKNSIKEYLTGNELEKLAGEVGFSEAKFYEIGAGFMGNLVATR</sequence>
<keyword evidence="4" id="KW-0150">Chloroplast</keyword>
<accession>A0A8X8X6W7</accession>